<reference evidence="1 2" key="1">
    <citation type="journal article" date="2016" name="Sci. Rep.">
        <title>Genomic and phenotypic characterization of the species Acinetobacter venetianus.</title>
        <authorList>
            <person name="Fondi M."/>
            <person name="Maida I."/>
            <person name="Perrin E."/>
            <person name="Orlandini V."/>
            <person name="La Torre L."/>
            <person name="Bosi E."/>
            <person name="Negroni A."/>
            <person name="Zanaroli G."/>
            <person name="Fava F."/>
            <person name="Decorosi F."/>
            <person name="Giovannetti L."/>
            <person name="Viti C."/>
            <person name="Vaneechoutte M."/>
            <person name="Dijkshoorn L."/>
            <person name="Fani R."/>
        </authorList>
    </citation>
    <scope>NUCLEOTIDE SEQUENCE [LARGE SCALE GENOMIC DNA]</scope>
    <source>
        <strain evidence="1 2">LUH13518</strain>
    </source>
</reference>
<name>A0A150HZ52_9GAMM</name>
<evidence type="ECO:0000313" key="1">
    <source>
        <dbReference type="EMBL" id="KXZ72315.1"/>
    </source>
</evidence>
<dbReference type="EMBL" id="JRHX01000028">
    <property type="protein sequence ID" value="KXZ72315.1"/>
    <property type="molecule type" value="Genomic_DNA"/>
</dbReference>
<gene>
    <name evidence="1" type="ORF">AVENLUH13518_00572</name>
</gene>
<organism evidence="1 2">
    <name type="scientific">Acinetobacter venetianus</name>
    <dbReference type="NCBI Taxonomy" id="52133"/>
    <lineage>
        <taxon>Bacteria</taxon>
        <taxon>Pseudomonadati</taxon>
        <taxon>Pseudomonadota</taxon>
        <taxon>Gammaproteobacteria</taxon>
        <taxon>Moraxellales</taxon>
        <taxon>Moraxellaceae</taxon>
        <taxon>Acinetobacter</taxon>
    </lineage>
</organism>
<protein>
    <submittedName>
        <fullName evidence="1">Uncharacterized protein</fullName>
    </submittedName>
</protein>
<dbReference type="AlphaFoldDB" id="A0A150HZ52"/>
<evidence type="ECO:0000313" key="2">
    <source>
        <dbReference type="Proteomes" id="UP000075544"/>
    </source>
</evidence>
<accession>A0A150HZ52</accession>
<sequence length="30" mass="3684">MNYLLNFDEKYFEHALNKFVNFIQKGLSIF</sequence>
<proteinExistence type="predicted"/>
<comment type="caution">
    <text evidence="1">The sequence shown here is derived from an EMBL/GenBank/DDBJ whole genome shotgun (WGS) entry which is preliminary data.</text>
</comment>
<dbReference type="Proteomes" id="UP000075544">
    <property type="component" value="Unassembled WGS sequence"/>
</dbReference>